<dbReference type="Proteomes" id="UP000639396">
    <property type="component" value="Unassembled WGS sequence"/>
</dbReference>
<name>A0A927CDZ5_9BACL</name>
<evidence type="ECO:0000256" key="2">
    <source>
        <dbReference type="ARBA" id="ARBA00022448"/>
    </source>
</evidence>
<dbReference type="InterPro" id="IPR045621">
    <property type="entry name" value="BPD_transp_1_N"/>
</dbReference>
<evidence type="ECO:0000256" key="4">
    <source>
        <dbReference type="ARBA" id="ARBA00022692"/>
    </source>
</evidence>
<proteinExistence type="inferred from homology"/>
<dbReference type="CDD" id="cd06261">
    <property type="entry name" value="TM_PBP2"/>
    <property type="match status" value="1"/>
</dbReference>
<comment type="caution">
    <text evidence="9">The sequence shown here is derived from an EMBL/GenBank/DDBJ whole genome shotgun (WGS) entry which is preliminary data.</text>
</comment>
<feature type="transmembrane region" description="Helical" evidence="7">
    <location>
        <begin position="184"/>
        <end position="203"/>
    </location>
</feature>
<dbReference type="EMBL" id="JACXJA010000046">
    <property type="protein sequence ID" value="MBD2865719.1"/>
    <property type="molecule type" value="Genomic_DNA"/>
</dbReference>
<evidence type="ECO:0000256" key="6">
    <source>
        <dbReference type="ARBA" id="ARBA00023136"/>
    </source>
</evidence>
<dbReference type="RefSeq" id="WP_190931341.1">
    <property type="nucleotide sequence ID" value="NZ_JACXJA010000046.1"/>
</dbReference>
<dbReference type="PANTHER" id="PTHR43163">
    <property type="entry name" value="DIPEPTIDE TRANSPORT SYSTEM PERMEASE PROTEIN DPPB-RELATED"/>
    <property type="match status" value="1"/>
</dbReference>
<keyword evidence="5 7" id="KW-1133">Transmembrane helix</keyword>
<sequence>MLAYFGKRLLTVVPMLIVISIVVFAGLQLAPGDPLTHLIDPTKMDGSVDYDKLREEMGLNDPLYMQYLSWAGAFIKGDWGYSLVNGAKISGVILRRLPATLELAGAALIISSFMGIVLGLLSSIKPNSSLDYFNQGVGVAGVSIPDFFLGICSIQIFSVYLDWFPVGGRMPYGSSALFSRLEHLFLPAVILGFSLTAAVMRFTRGSMLDVLNKDYIKTARSKGVPEWRVYIKHALRNAMMPVVLILLFRLSFLVGGAIVVERVFNWPGMGSMILDAVSGNDYPVIMVTTMLVAYVILLASLLVDLITALLDPRVRFE</sequence>
<keyword evidence="6 7" id="KW-0472">Membrane</keyword>
<keyword evidence="3" id="KW-1003">Cell membrane</keyword>
<evidence type="ECO:0000256" key="7">
    <source>
        <dbReference type="RuleBase" id="RU363032"/>
    </source>
</evidence>
<dbReference type="SUPFAM" id="SSF161098">
    <property type="entry name" value="MetI-like"/>
    <property type="match status" value="1"/>
</dbReference>
<feature type="transmembrane region" description="Helical" evidence="7">
    <location>
        <begin position="136"/>
        <end position="164"/>
    </location>
</feature>
<evidence type="ECO:0000313" key="9">
    <source>
        <dbReference type="EMBL" id="MBD2865719.1"/>
    </source>
</evidence>
<dbReference type="PANTHER" id="PTHR43163:SF6">
    <property type="entry name" value="DIPEPTIDE TRANSPORT SYSTEM PERMEASE PROTEIN DPPB-RELATED"/>
    <property type="match status" value="1"/>
</dbReference>
<dbReference type="InterPro" id="IPR035906">
    <property type="entry name" value="MetI-like_sf"/>
</dbReference>
<reference evidence="9" key="1">
    <citation type="submission" date="2020-09" db="EMBL/GenBank/DDBJ databases">
        <title>A novel bacterium of genus Paenibacillus, isolated from South China Sea.</title>
        <authorList>
            <person name="Huang H."/>
            <person name="Mo K."/>
            <person name="Hu Y."/>
        </authorList>
    </citation>
    <scope>NUCLEOTIDE SEQUENCE</scope>
    <source>
        <strain evidence="9">IB182363</strain>
    </source>
</reference>
<dbReference type="AlphaFoldDB" id="A0A927CDZ5"/>
<dbReference type="GO" id="GO:0055085">
    <property type="term" value="P:transmembrane transport"/>
    <property type="evidence" value="ECO:0007669"/>
    <property type="project" value="InterPro"/>
</dbReference>
<evidence type="ECO:0000313" key="10">
    <source>
        <dbReference type="Proteomes" id="UP000639396"/>
    </source>
</evidence>
<organism evidence="9 10">
    <name type="scientific">Paenibacillus oceani</name>
    <dbReference type="NCBI Taxonomy" id="2772510"/>
    <lineage>
        <taxon>Bacteria</taxon>
        <taxon>Bacillati</taxon>
        <taxon>Bacillota</taxon>
        <taxon>Bacilli</taxon>
        <taxon>Bacillales</taxon>
        <taxon>Paenibacillaceae</taxon>
        <taxon>Paenibacillus</taxon>
    </lineage>
</organism>
<feature type="transmembrane region" description="Helical" evidence="7">
    <location>
        <begin position="12"/>
        <end position="30"/>
    </location>
</feature>
<dbReference type="InterPro" id="IPR000515">
    <property type="entry name" value="MetI-like"/>
</dbReference>
<evidence type="ECO:0000256" key="5">
    <source>
        <dbReference type="ARBA" id="ARBA00022989"/>
    </source>
</evidence>
<feature type="transmembrane region" description="Helical" evidence="7">
    <location>
        <begin position="103"/>
        <end position="124"/>
    </location>
</feature>
<keyword evidence="4 7" id="KW-0812">Transmembrane</keyword>
<evidence type="ECO:0000256" key="1">
    <source>
        <dbReference type="ARBA" id="ARBA00004651"/>
    </source>
</evidence>
<feature type="domain" description="ABC transmembrane type-1" evidence="8">
    <location>
        <begin position="97"/>
        <end position="303"/>
    </location>
</feature>
<feature type="transmembrane region" description="Helical" evidence="7">
    <location>
        <begin position="242"/>
        <end position="264"/>
    </location>
</feature>
<dbReference type="PROSITE" id="PS50928">
    <property type="entry name" value="ABC_TM1"/>
    <property type="match status" value="1"/>
</dbReference>
<gene>
    <name evidence="9" type="ORF">IDH45_27430</name>
</gene>
<accession>A0A927CDZ5</accession>
<dbReference type="Gene3D" id="1.10.3720.10">
    <property type="entry name" value="MetI-like"/>
    <property type="match status" value="1"/>
</dbReference>
<feature type="transmembrane region" description="Helical" evidence="7">
    <location>
        <begin position="284"/>
        <end position="310"/>
    </location>
</feature>
<dbReference type="GO" id="GO:0005886">
    <property type="term" value="C:plasma membrane"/>
    <property type="evidence" value="ECO:0007669"/>
    <property type="project" value="UniProtKB-SubCell"/>
</dbReference>
<protein>
    <submittedName>
        <fullName evidence="9">ABC transporter permease</fullName>
    </submittedName>
</protein>
<evidence type="ECO:0000259" key="8">
    <source>
        <dbReference type="PROSITE" id="PS50928"/>
    </source>
</evidence>
<comment type="subcellular location">
    <subcellularLocation>
        <location evidence="1 7">Cell membrane</location>
        <topology evidence="1 7">Multi-pass membrane protein</topology>
    </subcellularLocation>
</comment>
<dbReference type="Pfam" id="PF00528">
    <property type="entry name" value="BPD_transp_1"/>
    <property type="match status" value="1"/>
</dbReference>
<keyword evidence="2 7" id="KW-0813">Transport</keyword>
<evidence type="ECO:0000256" key="3">
    <source>
        <dbReference type="ARBA" id="ARBA00022475"/>
    </source>
</evidence>
<dbReference type="Pfam" id="PF19300">
    <property type="entry name" value="BPD_transp_1_N"/>
    <property type="match status" value="1"/>
</dbReference>
<comment type="similarity">
    <text evidence="7">Belongs to the binding-protein-dependent transport system permease family.</text>
</comment>
<keyword evidence="10" id="KW-1185">Reference proteome</keyword>